<proteinExistence type="predicted"/>
<accession>A0AAN9KZS7</accession>
<dbReference type="AlphaFoldDB" id="A0AAN9KZS7"/>
<gene>
    <name evidence="1" type="ORF">VNO77_28935</name>
</gene>
<evidence type="ECO:0000313" key="1">
    <source>
        <dbReference type="EMBL" id="KAK7324954.1"/>
    </source>
</evidence>
<dbReference type="Proteomes" id="UP001367508">
    <property type="component" value="Unassembled WGS sequence"/>
</dbReference>
<reference evidence="1 2" key="1">
    <citation type="submission" date="2024-01" db="EMBL/GenBank/DDBJ databases">
        <title>The genomes of 5 underutilized Papilionoideae crops provide insights into root nodulation and disease resistanc.</title>
        <authorList>
            <person name="Jiang F."/>
        </authorList>
    </citation>
    <scope>NUCLEOTIDE SEQUENCE [LARGE SCALE GENOMIC DNA]</scope>
    <source>
        <strain evidence="1">LVBAO_FW01</strain>
        <tissue evidence="1">Leaves</tissue>
    </source>
</reference>
<dbReference type="EMBL" id="JAYMYQ010000006">
    <property type="protein sequence ID" value="KAK7324954.1"/>
    <property type="molecule type" value="Genomic_DNA"/>
</dbReference>
<name>A0AAN9KZS7_CANGL</name>
<organism evidence="1 2">
    <name type="scientific">Canavalia gladiata</name>
    <name type="common">Sword bean</name>
    <name type="synonym">Dolichos gladiatus</name>
    <dbReference type="NCBI Taxonomy" id="3824"/>
    <lineage>
        <taxon>Eukaryota</taxon>
        <taxon>Viridiplantae</taxon>
        <taxon>Streptophyta</taxon>
        <taxon>Embryophyta</taxon>
        <taxon>Tracheophyta</taxon>
        <taxon>Spermatophyta</taxon>
        <taxon>Magnoliopsida</taxon>
        <taxon>eudicotyledons</taxon>
        <taxon>Gunneridae</taxon>
        <taxon>Pentapetalae</taxon>
        <taxon>rosids</taxon>
        <taxon>fabids</taxon>
        <taxon>Fabales</taxon>
        <taxon>Fabaceae</taxon>
        <taxon>Papilionoideae</taxon>
        <taxon>50 kb inversion clade</taxon>
        <taxon>NPAAA clade</taxon>
        <taxon>indigoferoid/millettioid clade</taxon>
        <taxon>Phaseoleae</taxon>
        <taxon>Canavalia</taxon>
    </lineage>
</organism>
<protein>
    <submittedName>
        <fullName evidence="1">Uncharacterized protein</fullName>
    </submittedName>
</protein>
<keyword evidence="2" id="KW-1185">Reference proteome</keyword>
<evidence type="ECO:0000313" key="2">
    <source>
        <dbReference type="Proteomes" id="UP001367508"/>
    </source>
</evidence>
<comment type="caution">
    <text evidence="1">The sequence shown here is derived from an EMBL/GenBank/DDBJ whole genome shotgun (WGS) entry which is preliminary data.</text>
</comment>
<sequence>MLMNQRRQGSRSGERTWKQCLSSASTAEWRRSSKTKVGSPLQVALPLPVYNSVRTLKCRFGCGSKRNAHQRTIRDERRLGIDHCSEQHALASGALLAD</sequence>